<organism evidence="7 8">
    <name type="scientific">Allostreptomyces psammosilenae</name>
    <dbReference type="NCBI Taxonomy" id="1892865"/>
    <lineage>
        <taxon>Bacteria</taxon>
        <taxon>Bacillati</taxon>
        <taxon>Actinomycetota</taxon>
        <taxon>Actinomycetes</taxon>
        <taxon>Kitasatosporales</taxon>
        <taxon>Streptomycetaceae</taxon>
        <taxon>Allostreptomyces</taxon>
    </lineage>
</organism>
<protein>
    <submittedName>
        <fullName evidence="7">Putative membrane protein YphA (DoxX/SURF4 family)</fullName>
    </submittedName>
</protein>
<keyword evidence="8" id="KW-1185">Reference proteome</keyword>
<dbReference type="PANTHER" id="PTHR33452:SF1">
    <property type="entry name" value="INNER MEMBRANE PROTEIN YPHA-RELATED"/>
    <property type="match status" value="1"/>
</dbReference>
<evidence type="ECO:0000313" key="7">
    <source>
        <dbReference type="EMBL" id="NYI04184.1"/>
    </source>
</evidence>
<accession>A0A852ZTT2</accession>
<keyword evidence="4" id="KW-0812">Transmembrane</keyword>
<dbReference type="InterPro" id="IPR051907">
    <property type="entry name" value="DoxX-like_oxidoreductase"/>
</dbReference>
<comment type="caution">
    <text evidence="7">The sequence shown here is derived from an EMBL/GenBank/DDBJ whole genome shotgun (WGS) entry which is preliminary data.</text>
</comment>
<dbReference type="RefSeq" id="WP_179813121.1">
    <property type="nucleotide sequence ID" value="NZ_JACBZD010000001.1"/>
</dbReference>
<dbReference type="InterPro" id="IPR032808">
    <property type="entry name" value="DoxX"/>
</dbReference>
<proteinExistence type="inferred from homology"/>
<evidence type="ECO:0000313" key="8">
    <source>
        <dbReference type="Proteomes" id="UP000567795"/>
    </source>
</evidence>
<sequence length="159" mass="17057">MLLVNLVARPALAWIFVRSGAEGLRDPQGRVQAGSELLERAQDAVPGLARWDKRTLVRMHAGVELVGGTMLALGKVPRLAALALAAAMVPSTVVAHAYWTYDDPEQRAMQLIQFRKNVAIIGGLLVAAADTGGRPSLCWRARHAVDRLSVPSLPSLPGH</sequence>
<dbReference type="Proteomes" id="UP000567795">
    <property type="component" value="Unassembled WGS sequence"/>
</dbReference>
<dbReference type="EMBL" id="JACBZD010000001">
    <property type="protein sequence ID" value="NYI04184.1"/>
    <property type="molecule type" value="Genomic_DNA"/>
</dbReference>
<evidence type="ECO:0000256" key="5">
    <source>
        <dbReference type="ARBA" id="ARBA00022989"/>
    </source>
</evidence>
<comment type="similarity">
    <text evidence="2">Belongs to the DoxX family.</text>
</comment>
<evidence type="ECO:0000256" key="2">
    <source>
        <dbReference type="ARBA" id="ARBA00006679"/>
    </source>
</evidence>
<reference evidence="7 8" key="1">
    <citation type="submission" date="2020-07" db="EMBL/GenBank/DDBJ databases">
        <title>Sequencing the genomes of 1000 actinobacteria strains.</title>
        <authorList>
            <person name="Klenk H.-P."/>
        </authorList>
    </citation>
    <scope>NUCLEOTIDE SEQUENCE [LARGE SCALE GENOMIC DNA]</scope>
    <source>
        <strain evidence="7 8">DSM 42178</strain>
    </source>
</reference>
<evidence type="ECO:0000256" key="1">
    <source>
        <dbReference type="ARBA" id="ARBA00004651"/>
    </source>
</evidence>
<dbReference type="Pfam" id="PF07681">
    <property type="entry name" value="DoxX"/>
    <property type="match status" value="1"/>
</dbReference>
<keyword evidence="5" id="KW-1133">Transmembrane helix</keyword>
<gene>
    <name evidence="7" type="ORF">FHU37_001127</name>
</gene>
<evidence type="ECO:0000256" key="3">
    <source>
        <dbReference type="ARBA" id="ARBA00022475"/>
    </source>
</evidence>
<comment type="subcellular location">
    <subcellularLocation>
        <location evidence="1">Cell membrane</location>
        <topology evidence="1">Multi-pass membrane protein</topology>
    </subcellularLocation>
</comment>
<dbReference type="GO" id="GO:0005886">
    <property type="term" value="C:plasma membrane"/>
    <property type="evidence" value="ECO:0007669"/>
    <property type="project" value="UniProtKB-SubCell"/>
</dbReference>
<dbReference type="PANTHER" id="PTHR33452">
    <property type="entry name" value="OXIDOREDUCTASE CATD-RELATED"/>
    <property type="match status" value="1"/>
</dbReference>
<dbReference type="AlphaFoldDB" id="A0A852ZTT2"/>
<name>A0A852ZTT2_9ACTN</name>
<keyword evidence="3" id="KW-1003">Cell membrane</keyword>
<keyword evidence="6" id="KW-0472">Membrane</keyword>
<evidence type="ECO:0000256" key="6">
    <source>
        <dbReference type="ARBA" id="ARBA00023136"/>
    </source>
</evidence>
<evidence type="ECO:0000256" key="4">
    <source>
        <dbReference type="ARBA" id="ARBA00022692"/>
    </source>
</evidence>